<comment type="caution">
    <text evidence="3">The sequence shown here is derived from an EMBL/GenBank/DDBJ whole genome shotgun (WGS) entry which is preliminary data.</text>
</comment>
<dbReference type="SUPFAM" id="SSF56059">
    <property type="entry name" value="Glutathione synthetase ATP-binding domain-like"/>
    <property type="match status" value="1"/>
</dbReference>
<keyword evidence="1 3" id="KW-0436">Ligase</keyword>
<organism evidence="3">
    <name type="scientific">human gut metagenome</name>
    <dbReference type="NCBI Taxonomy" id="408170"/>
    <lineage>
        <taxon>unclassified sequences</taxon>
        <taxon>metagenomes</taxon>
        <taxon>organismal metagenomes</taxon>
    </lineage>
</organism>
<dbReference type="InterPro" id="IPR011761">
    <property type="entry name" value="ATP-grasp"/>
</dbReference>
<dbReference type="EMBL" id="AJWY01013317">
    <property type="protein sequence ID" value="EKC47446.1"/>
    <property type="molecule type" value="Genomic_DNA"/>
</dbReference>
<protein>
    <submittedName>
        <fullName evidence="3">D-ala D-alanine ligase</fullName>
    </submittedName>
</protein>
<evidence type="ECO:0000256" key="1">
    <source>
        <dbReference type="ARBA" id="ARBA00022598"/>
    </source>
</evidence>
<dbReference type="GO" id="GO:0008716">
    <property type="term" value="F:D-alanine-D-alanine ligase activity"/>
    <property type="evidence" value="ECO:0007669"/>
    <property type="project" value="InterPro"/>
</dbReference>
<dbReference type="InterPro" id="IPR011095">
    <property type="entry name" value="Dala_Dala_lig_C"/>
</dbReference>
<accession>K1SJD4</accession>
<evidence type="ECO:0000313" key="3">
    <source>
        <dbReference type="EMBL" id="EKC47446.1"/>
    </source>
</evidence>
<dbReference type="PROSITE" id="PS50975">
    <property type="entry name" value="ATP_GRASP"/>
    <property type="match status" value="1"/>
</dbReference>
<proteinExistence type="predicted"/>
<reference evidence="3" key="1">
    <citation type="journal article" date="2013" name="Environ. Microbiol.">
        <title>Microbiota from the distal guts of lean and obese adolescents exhibit partial functional redundancy besides clear differences in community structure.</title>
        <authorList>
            <person name="Ferrer M."/>
            <person name="Ruiz A."/>
            <person name="Lanza F."/>
            <person name="Haange S.B."/>
            <person name="Oberbach A."/>
            <person name="Till H."/>
            <person name="Bargiela R."/>
            <person name="Campoy C."/>
            <person name="Segura M.T."/>
            <person name="Richter M."/>
            <person name="von Bergen M."/>
            <person name="Seifert J."/>
            <person name="Suarez A."/>
        </authorList>
    </citation>
    <scope>NUCLEOTIDE SEQUENCE</scope>
</reference>
<sequence>MADHAEKRTQYIMAKDALSESVIEEIKGISKNAARTLHVRDIVRFDYRVTAENCIFFLEANTVPRVSDTSELGFICNYYKWNYSDILAQYIDSIIARINRD</sequence>
<gene>
    <name evidence="3" type="ORF">LEA_19369</name>
</gene>
<feature type="domain" description="ATP-grasp" evidence="2">
    <location>
        <begin position="18"/>
        <end position="92"/>
    </location>
</feature>
<dbReference type="GO" id="GO:0046872">
    <property type="term" value="F:metal ion binding"/>
    <property type="evidence" value="ECO:0007669"/>
    <property type="project" value="InterPro"/>
</dbReference>
<evidence type="ECO:0000259" key="2">
    <source>
        <dbReference type="PROSITE" id="PS50975"/>
    </source>
</evidence>
<dbReference type="AlphaFoldDB" id="K1SJD4"/>
<dbReference type="GO" id="GO:0005524">
    <property type="term" value="F:ATP binding"/>
    <property type="evidence" value="ECO:0007669"/>
    <property type="project" value="InterPro"/>
</dbReference>
<name>K1SJD4_9ZZZZ</name>
<dbReference type="Pfam" id="PF07478">
    <property type="entry name" value="Dala_Dala_lig_C"/>
    <property type="match status" value="1"/>
</dbReference>
<dbReference type="Gene3D" id="3.30.470.20">
    <property type="entry name" value="ATP-grasp fold, B domain"/>
    <property type="match status" value="1"/>
</dbReference>